<dbReference type="InterPro" id="IPR052574">
    <property type="entry name" value="CDIRP"/>
</dbReference>
<dbReference type="AlphaFoldDB" id="A0A9D1T7D5"/>
<reference evidence="4" key="2">
    <citation type="journal article" date="2021" name="PeerJ">
        <title>Extensive microbial diversity within the chicken gut microbiome revealed by metagenomics and culture.</title>
        <authorList>
            <person name="Gilroy R."/>
            <person name="Ravi A."/>
            <person name="Getino M."/>
            <person name="Pursley I."/>
            <person name="Horton D.L."/>
            <person name="Alikhan N.F."/>
            <person name="Baker D."/>
            <person name="Gharbi K."/>
            <person name="Hall N."/>
            <person name="Watson M."/>
            <person name="Adriaenssens E.M."/>
            <person name="Foster-Nyarko E."/>
            <person name="Jarju S."/>
            <person name="Secka A."/>
            <person name="Antonio M."/>
            <person name="Oren A."/>
            <person name="Chaudhuri R.R."/>
            <person name="La Ragione R."/>
            <person name="Hildebrand F."/>
            <person name="Pallen M.J."/>
        </authorList>
    </citation>
    <scope>NUCLEOTIDE SEQUENCE</scope>
    <source>
        <strain evidence="4">ChiBcec6-7307</strain>
    </source>
</reference>
<dbReference type="InterPro" id="IPR032675">
    <property type="entry name" value="LRR_dom_sf"/>
</dbReference>
<evidence type="ECO:0000256" key="2">
    <source>
        <dbReference type="ARBA" id="ARBA00022737"/>
    </source>
</evidence>
<dbReference type="Gene3D" id="3.80.10.10">
    <property type="entry name" value="Ribonuclease Inhibitor"/>
    <property type="match status" value="1"/>
</dbReference>
<evidence type="ECO:0000256" key="3">
    <source>
        <dbReference type="SAM" id="SignalP"/>
    </source>
</evidence>
<gene>
    <name evidence="4" type="ORF">IAC80_00110</name>
</gene>
<keyword evidence="2" id="KW-0677">Repeat</keyword>
<dbReference type="PANTHER" id="PTHR47566">
    <property type="match status" value="1"/>
</dbReference>
<dbReference type="GO" id="GO:0035591">
    <property type="term" value="F:signaling adaptor activity"/>
    <property type="evidence" value="ECO:0007669"/>
    <property type="project" value="TreeGrafter"/>
</dbReference>
<keyword evidence="3" id="KW-0732">Signal</keyword>
<dbReference type="Proteomes" id="UP000886889">
    <property type="component" value="Unassembled WGS sequence"/>
</dbReference>
<name>A0A9D1T7D5_9FIRM</name>
<evidence type="ECO:0008006" key="6">
    <source>
        <dbReference type="Google" id="ProtNLM"/>
    </source>
</evidence>
<reference evidence="4" key="1">
    <citation type="submission" date="2020-10" db="EMBL/GenBank/DDBJ databases">
        <authorList>
            <person name="Gilroy R."/>
        </authorList>
    </citation>
    <scope>NUCLEOTIDE SEQUENCE</scope>
    <source>
        <strain evidence="4">ChiBcec6-7307</strain>
    </source>
</reference>
<evidence type="ECO:0000313" key="5">
    <source>
        <dbReference type="Proteomes" id="UP000886889"/>
    </source>
</evidence>
<feature type="chain" id="PRO_5039615517" description="EF-hand domain-containing protein" evidence="3">
    <location>
        <begin position="20"/>
        <end position="349"/>
    </location>
</feature>
<keyword evidence="1" id="KW-0433">Leucine-rich repeat</keyword>
<dbReference type="EMBL" id="DVOS01000001">
    <property type="protein sequence ID" value="HIV22316.1"/>
    <property type="molecule type" value="Genomic_DNA"/>
</dbReference>
<sequence length="349" mass="39229">MKKSCILFLSFLLGTAGTAAFQTQEAAAYEAALDSVAQTEEPAPAEGPTEISAYFQTYTSLVDALGMTSSDDWQYLGAGFVTYRAGDFMLAWNQGNGKSMFSMENNGSNQVSLYGIYTGDSILNLDDRLLGSGWVSGYKTEGCWYYYSWQNGDTFYLEARFDDAEAVTSWYLCNWPQGDGYSTIYDQLLSGAWTEPVGAAAIVPDGTLRTYILQRYDANGDGYLSEEERNAVTEILVDKYHDISSMKGIEYFPNLEKLMCDENMIRELDIRFNPNLRILTFNSNRVSQIDLTQNTKLTELYCSDNQLTQLDVSRNPELIALVCDYNQLTGLNTQNNLKLQILEYGHNLF</sequence>
<comment type="caution">
    <text evidence="4">The sequence shown here is derived from an EMBL/GenBank/DDBJ whole genome shotgun (WGS) entry which is preliminary data.</text>
</comment>
<accession>A0A9D1T7D5</accession>
<feature type="signal peptide" evidence="3">
    <location>
        <begin position="1"/>
        <end position="19"/>
    </location>
</feature>
<protein>
    <recommendedName>
        <fullName evidence="6">EF-hand domain-containing protein</fullName>
    </recommendedName>
</protein>
<organism evidence="4 5">
    <name type="scientific">Candidatus Merdiplasma excrementigallinarum</name>
    <dbReference type="NCBI Taxonomy" id="2840864"/>
    <lineage>
        <taxon>Bacteria</taxon>
        <taxon>Bacillati</taxon>
        <taxon>Bacillota</taxon>
        <taxon>Clostridia</taxon>
        <taxon>Lachnospirales</taxon>
        <taxon>Lachnospiraceae</taxon>
        <taxon>Lachnospiraceae incertae sedis</taxon>
        <taxon>Candidatus Merdiplasma</taxon>
    </lineage>
</organism>
<proteinExistence type="predicted"/>
<dbReference type="SUPFAM" id="SSF52058">
    <property type="entry name" value="L domain-like"/>
    <property type="match status" value="1"/>
</dbReference>
<dbReference type="PANTHER" id="PTHR47566:SF1">
    <property type="entry name" value="PROTEIN NUD1"/>
    <property type="match status" value="1"/>
</dbReference>
<evidence type="ECO:0000256" key="1">
    <source>
        <dbReference type="ARBA" id="ARBA00022614"/>
    </source>
</evidence>
<evidence type="ECO:0000313" key="4">
    <source>
        <dbReference type="EMBL" id="HIV22316.1"/>
    </source>
</evidence>